<dbReference type="Proteomes" id="UP000050852">
    <property type="component" value="Unassembled WGS sequence"/>
</dbReference>
<sequence length="199" mass="22349">MSSDVEICNIALSRVEHTQPIVSFTEKSKAAELCRVFYAPLRELVLQAFPWPFAESVVALASLGNPAPGWAYRYRYPADCLQVRDIVQPGFRRSLTSDMQIPYRIGYDAGGRVIHTDQPEAACRFTFKVEDSTFFDPQFADALAWRLAMDLALPLSSKPDLQQFAAQQYQIALTIAEGSAFEESQDDPEPESEFITVRS</sequence>
<evidence type="ECO:0000256" key="1">
    <source>
        <dbReference type="SAM" id="MobiDB-lite"/>
    </source>
</evidence>
<accession>A0A0R3ANJ4</accession>
<evidence type="ECO:0000313" key="3">
    <source>
        <dbReference type="Proteomes" id="UP000050852"/>
    </source>
</evidence>
<name>A0A0R3ANJ4_9PSED</name>
<dbReference type="EMBL" id="JYLN01000001">
    <property type="protein sequence ID" value="KRP74831.1"/>
    <property type="molecule type" value="Genomic_DNA"/>
</dbReference>
<feature type="region of interest" description="Disordered" evidence="1">
    <location>
        <begin position="180"/>
        <end position="199"/>
    </location>
</feature>
<reference evidence="2 3" key="1">
    <citation type="submission" date="2015-02" db="EMBL/GenBank/DDBJ databases">
        <title>Two Pseudomonas sp. nov., isolated from raw milk.</title>
        <authorList>
            <person name="Wenning M."/>
            <person name="von Neubeck M."/>
            <person name="Huptas C."/>
            <person name="Scherer S."/>
        </authorList>
    </citation>
    <scope>NUCLEOTIDE SEQUENCE [LARGE SCALE GENOMIC DNA]</scope>
    <source>
        <strain evidence="2 3">DSM 29164</strain>
    </source>
</reference>
<proteinExistence type="predicted"/>
<dbReference type="PATRIC" id="fig|1615673.3.peg.1161"/>
<dbReference type="AlphaFoldDB" id="A0A0R3ANJ4"/>
<protein>
    <recommendedName>
        <fullName evidence="4">Phage protein</fullName>
    </recommendedName>
</protein>
<dbReference type="RefSeq" id="WP_057700675.1">
    <property type="nucleotide sequence ID" value="NZ_JYLN01000001.1"/>
</dbReference>
<feature type="compositionally biased region" description="Acidic residues" evidence="1">
    <location>
        <begin position="183"/>
        <end position="192"/>
    </location>
</feature>
<organism evidence="2 3">
    <name type="scientific">Pseudomonas paralactis</name>
    <dbReference type="NCBI Taxonomy" id="1615673"/>
    <lineage>
        <taxon>Bacteria</taxon>
        <taxon>Pseudomonadati</taxon>
        <taxon>Pseudomonadota</taxon>
        <taxon>Gammaproteobacteria</taxon>
        <taxon>Pseudomonadales</taxon>
        <taxon>Pseudomonadaceae</taxon>
        <taxon>Pseudomonas</taxon>
    </lineage>
</organism>
<gene>
    <name evidence="2" type="ORF">TX23_01190</name>
</gene>
<comment type="caution">
    <text evidence="2">The sequence shown here is derived from an EMBL/GenBank/DDBJ whole genome shotgun (WGS) entry which is preliminary data.</text>
</comment>
<evidence type="ECO:0008006" key="4">
    <source>
        <dbReference type="Google" id="ProtNLM"/>
    </source>
</evidence>
<dbReference type="OrthoDB" id="7278537at2"/>
<evidence type="ECO:0000313" key="2">
    <source>
        <dbReference type="EMBL" id="KRP74831.1"/>
    </source>
</evidence>